<dbReference type="AlphaFoldDB" id="W9DPW5"/>
<evidence type="ECO:0000313" key="1">
    <source>
        <dbReference type="EMBL" id="ETA67373.1"/>
    </source>
</evidence>
<proteinExistence type="predicted"/>
<gene>
    <name evidence="1" type="ORF">MettiDRAFT_0794</name>
</gene>
<dbReference type="InterPro" id="IPR005358">
    <property type="entry name" value="Puta_zinc/iron-chelating_dom"/>
</dbReference>
<dbReference type="Proteomes" id="UP000019483">
    <property type="component" value="Unassembled WGS sequence"/>
</dbReference>
<dbReference type="OrthoDB" id="36424at2157"/>
<dbReference type="Pfam" id="PF03692">
    <property type="entry name" value="CxxCxxCC"/>
    <property type="match status" value="1"/>
</dbReference>
<evidence type="ECO:0000313" key="2">
    <source>
        <dbReference type="Proteomes" id="UP000019483"/>
    </source>
</evidence>
<comment type="caution">
    <text evidence="1">The sequence shown here is derived from an EMBL/GenBank/DDBJ whole genome shotgun (WGS) entry which is preliminary data.</text>
</comment>
<dbReference type="EMBL" id="AZAJ01000001">
    <property type="protein sequence ID" value="ETA67373.1"/>
    <property type="molecule type" value="Genomic_DNA"/>
</dbReference>
<protein>
    <submittedName>
        <fullName evidence="1">Putative Fe-S oxidoreductase</fullName>
    </submittedName>
</protein>
<organism evidence="1 2">
    <name type="scientific">Methanolobus tindarius DSM 2278</name>
    <dbReference type="NCBI Taxonomy" id="1090322"/>
    <lineage>
        <taxon>Archaea</taxon>
        <taxon>Methanobacteriati</taxon>
        <taxon>Methanobacteriota</taxon>
        <taxon>Stenosarchaea group</taxon>
        <taxon>Methanomicrobia</taxon>
        <taxon>Methanosarcinales</taxon>
        <taxon>Methanosarcinaceae</taxon>
        <taxon>Methanolobus</taxon>
    </lineage>
</organism>
<sequence>MSTKIRLKDTIIYQIATNILSHYECPSDCPAHCCKAKTIEMDAIDLKELSNVSKAKTEDLDFRVTNSTTYYSLKNPCPFLSESGKCGAYEYRPTICRIYPFNTSPEPGMFTIDPCKMGIIILCDLYKHMMEIEKESVPEHVYIALKECSDIFERNKGIAYNVTGFGFSIEYLKIFSDYLNSK</sequence>
<keyword evidence="2" id="KW-1185">Reference proteome</keyword>
<dbReference type="RefSeq" id="WP_023844509.1">
    <property type="nucleotide sequence ID" value="NZ_AZAJ01000001.1"/>
</dbReference>
<reference evidence="1 2" key="1">
    <citation type="submission" date="2013-08" db="EMBL/GenBank/DDBJ databases">
        <authorList>
            <consortium name="DOE Joint Genome Institute"/>
            <person name="Eisen J."/>
            <person name="Huntemann M."/>
            <person name="Han J."/>
            <person name="Chen A."/>
            <person name="Kyrpides N."/>
            <person name="Mavromatis K."/>
            <person name="Markowitz V."/>
            <person name="Palaniappan K."/>
            <person name="Ivanova N."/>
            <person name="Schaumberg A."/>
            <person name="Pati A."/>
            <person name="Liolios K."/>
            <person name="Nordberg H.P."/>
            <person name="Cantor M.N."/>
            <person name="Hua S.X."/>
            <person name="Woyke T."/>
        </authorList>
    </citation>
    <scope>NUCLEOTIDE SEQUENCE [LARGE SCALE GENOMIC DNA]</scope>
    <source>
        <strain evidence="1 2">DSM 2278</strain>
    </source>
</reference>
<name>W9DPW5_METTI</name>
<accession>W9DPW5</accession>